<evidence type="ECO:0000313" key="7">
    <source>
        <dbReference type="EMBL" id="PTE73446.1"/>
    </source>
</evidence>
<keyword evidence="4 7" id="KW-0808">Transferase</keyword>
<dbReference type="Proteomes" id="UP000242547">
    <property type="component" value="Unassembled WGS sequence"/>
</dbReference>
<dbReference type="EMBL" id="PYZL01000030">
    <property type="protein sequence ID" value="PTE73446.1"/>
    <property type="molecule type" value="Genomic_DNA"/>
</dbReference>
<comment type="caution">
    <text evidence="7">The sequence shown here is derived from an EMBL/GenBank/DDBJ whole genome shotgun (WGS) entry which is preliminary data.</text>
</comment>
<sequence length="361" mass="42058">MRIIIKSMYMLMITVLNFIFKGKKVNQTQIVCLMTFPEDMMPIIKELSNKGYKITVIAKAQEQARLTNLKYTTFLPAGNKNVIKHIAALSSAKVIVVDTYYLMLGGYAKKQGQTIIQTWHASGALKNFGLTDHQVDLSNPKMVKQYQRVYDATDYYLIGGDEMSECFKESFGATDNQMLQLGLPRLVNYMNFDLKAEQARLKEYYNIPNKLAIYVPTYREDASDNRQLDKVYFEKELPNYTLINQLHPSISGYKPKIPTSELMIMADVIISDYSSLPIEASLLNKATLFYVYDEENYRRVRGLNRFYDGIPQEYKVNNEEELIRKIKNEMHLRPLFKDWHRYNSLNSLEQTIQFIEKLVKE</sequence>
<evidence type="ECO:0000256" key="6">
    <source>
        <dbReference type="ARBA" id="ARBA00023136"/>
    </source>
</evidence>
<protein>
    <submittedName>
        <fullName evidence="7">CDP-glycerol--poly(Glycerophosphate) glycerophosphotransferase</fullName>
    </submittedName>
</protein>
<evidence type="ECO:0000256" key="2">
    <source>
        <dbReference type="ARBA" id="ARBA00010488"/>
    </source>
</evidence>
<reference evidence="7 8" key="1">
    <citation type="journal article" date="2016" name="Front. Microbiol.">
        <title>Comprehensive Phylogenetic Analysis of Bovine Non-aureus Staphylococci Species Based on Whole-Genome Sequencing.</title>
        <authorList>
            <person name="Naushad S."/>
            <person name="Barkema H.W."/>
            <person name="Luby C."/>
            <person name="Condas L.A."/>
            <person name="Nobrega D.B."/>
            <person name="Carson D.A."/>
            <person name="De Buck J."/>
        </authorList>
    </citation>
    <scope>NUCLEOTIDE SEQUENCE [LARGE SCALE GENOMIC DNA]</scope>
    <source>
        <strain evidence="7 8">SNUC 761</strain>
    </source>
</reference>
<dbReference type="SUPFAM" id="SSF53756">
    <property type="entry name" value="UDP-Glycosyltransferase/glycogen phosphorylase"/>
    <property type="match status" value="1"/>
</dbReference>
<accession>A0A2T4KHN6</accession>
<dbReference type="GO" id="GO:0047355">
    <property type="term" value="F:CDP-glycerol glycerophosphotransferase activity"/>
    <property type="evidence" value="ECO:0007669"/>
    <property type="project" value="InterPro"/>
</dbReference>
<dbReference type="GO" id="GO:0005886">
    <property type="term" value="C:plasma membrane"/>
    <property type="evidence" value="ECO:0007669"/>
    <property type="project" value="UniProtKB-SubCell"/>
</dbReference>
<dbReference type="RefSeq" id="WP_107505998.1">
    <property type="nucleotide sequence ID" value="NZ_PYZL01000030.1"/>
</dbReference>
<keyword evidence="6" id="KW-0472">Membrane</keyword>
<dbReference type="Gene3D" id="3.40.50.12580">
    <property type="match status" value="1"/>
</dbReference>
<organism evidence="7 8">
    <name type="scientific">Staphylococcus devriesei</name>
    <dbReference type="NCBI Taxonomy" id="586733"/>
    <lineage>
        <taxon>Bacteria</taxon>
        <taxon>Bacillati</taxon>
        <taxon>Bacillota</taxon>
        <taxon>Bacilli</taxon>
        <taxon>Bacillales</taxon>
        <taxon>Staphylococcaceae</taxon>
        <taxon>Staphylococcus</taxon>
    </lineage>
</organism>
<dbReference type="InterPro" id="IPR043148">
    <property type="entry name" value="TagF_C"/>
</dbReference>
<dbReference type="InterPro" id="IPR007554">
    <property type="entry name" value="Glycerophosphate_synth"/>
</dbReference>
<dbReference type="Pfam" id="PF04464">
    <property type="entry name" value="Glyphos_transf"/>
    <property type="match status" value="1"/>
</dbReference>
<evidence type="ECO:0000313" key="8">
    <source>
        <dbReference type="Proteomes" id="UP000242547"/>
    </source>
</evidence>
<dbReference type="PANTHER" id="PTHR37316">
    <property type="entry name" value="TEICHOIC ACID GLYCEROL-PHOSPHATE PRIMASE"/>
    <property type="match status" value="1"/>
</dbReference>
<dbReference type="AlphaFoldDB" id="A0A2T4KHN6"/>
<dbReference type="InterPro" id="IPR043149">
    <property type="entry name" value="TagF_N"/>
</dbReference>
<dbReference type="GO" id="GO:0019350">
    <property type="term" value="P:teichoic acid biosynthetic process"/>
    <property type="evidence" value="ECO:0007669"/>
    <property type="project" value="UniProtKB-KW"/>
</dbReference>
<evidence type="ECO:0000256" key="5">
    <source>
        <dbReference type="ARBA" id="ARBA00022944"/>
    </source>
</evidence>
<dbReference type="InterPro" id="IPR049698">
    <property type="entry name" value="TarB"/>
</dbReference>
<evidence type="ECO:0000256" key="3">
    <source>
        <dbReference type="ARBA" id="ARBA00022475"/>
    </source>
</evidence>
<comment type="subcellular location">
    <subcellularLocation>
        <location evidence="1">Cell membrane</location>
        <topology evidence="1">Peripheral membrane protein</topology>
    </subcellularLocation>
</comment>
<evidence type="ECO:0000256" key="1">
    <source>
        <dbReference type="ARBA" id="ARBA00004202"/>
    </source>
</evidence>
<comment type="similarity">
    <text evidence="2">Belongs to the CDP-glycerol glycerophosphotransferase family.</text>
</comment>
<dbReference type="Gene3D" id="3.40.50.11820">
    <property type="match status" value="1"/>
</dbReference>
<dbReference type="InterPro" id="IPR051612">
    <property type="entry name" value="Teichoic_Acid_Biosynth"/>
</dbReference>
<evidence type="ECO:0000256" key="4">
    <source>
        <dbReference type="ARBA" id="ARBA00022679"/>
    </source>
</evidence>
<dbReference type="PANTHER" id="PTHR37316:SF1">
    <property type="entry name" value="TEICHOIC ACID GLYCEROL-PHOSPHATE PRIMASE"/>
    <property type="match status" value="1"/>
</dbReference>
<keyword evidence="5" id="KW-0777">Teichoic acid biosynthesis</keyword>
<dbReference type="NCBIfam" id="NF041711">
    <property type="entry name" value="TagprimaseTarB"/>
    <property type="match status" value="1"/>
</dbReference>
<name>A0A2T4KHN6_9STAP</name>
<proteinExistence type="inferred from homology"/>
<gene>
    <name evidence="7" type="ORF">BUY44_05775</name>
</gene>
<keyword evidence="3" id="KW-1003">Cell membrane</keyword>